<dbReference type="Gene3D" id="1.20.1600.10">
    <property type="entry name" value="Outer membrane efflux proteins (OEP)"/>
    <property type="match status" value="1"/>
</dbReference>
<dbReference type="InterPro" id="IPR010131">
    <property type="entry name" value="MdtP/NodT-like"/>
</dbReference>
<keyword evidence="2" id="KW-0564">Palmitate</keyword>
<dbReference type="Gene3D" id="2.20.200.10">
    <property type="entry name" value="Outer membrane efflux proteins (OEP)"/>
    <property type="match status" value="1"/>
</dbReference>
<dbReference type="SUPFAM" id="SSF56954">
    <property type="entry name" value="Outer membrane efflux proteins (OEP)"/>
    <property type="match status" value="1"/>
</dbReference>
<keyword evidence="4" id="KW-1185">Reference proteome</keyword>
<keyword evidence="2" id="KW-0472">Membrane</keyword>
<feature type="chain" id="PRO_5044959008" evidence="2">
    <location>
        <begin position="30"/>
        <end position="466"/>
    </location>
</feature>
<protein>
    <submittedName>
        <fullName evidence="3">Efflux transporter outer membrane subunit</fullName>
    </submittedName>
</protein>
<organism evidence="3 4">
    <name type="scientific">Caenimonas terrae</name>
    <dbReference type="NCBI Taxonomy" id="696074"/>
    <lineage>
        <taxon>Bacteria</taxon>
        <taxon>Pseudomonadati</taxon>
        <taxon>Pseudomonadota</taxon>
        <taxon>Betaproteobacteria</taxon>
        <taxon>Burkholderiales</taxon>
        <taxon>Comamonadaceae</taxon>
        <taxon>Caenimonas</taxon>
    </lineage>
</organism>
<evidence type="ECO:0000256" key="2">
    <source>
        <dbReference type="RuleBase" id="RU362097"/>
    </source>
</evidence>
<dbReference type="Proteomes" id="UP001596037">
    <property type="component" value="Unassembled WGS sequence"/>
</dbReference>
<proteinExistence type="inferred from homology"/>
<dbReference type="EMBL" id="JBHSMF010000002">
    <property type="protein sequence ID" value="MFC5496725.1"/>
    <property type="molecule type" value="Genomic_DNA"/>
</dbReference>
<evidence type="ECO:0000256" key="1">
    <source>
        <dbReference type="ARBA" id="ARBA00007613"/>
    </source>
</evidence>
<sequence>MKMFPLLAAVAASLWLAGCATPPPPPALAAAAPPQWYAPLPHQGTLTDLTQWWQQLDDPLLVRLIESAQAASPTVASARSRIEQARATRTSAQAGLLPTLDAQASLQRGNTQPPVPLATTLQAGVQAGWEIDLFGGNTQALRAAQSRLEAAQAGWHDARVSVAAETATSYVNLRTCRRQLDVTANDAGSRAETARLTDLTARAGFTAPATAALARASAAEAAVRSTQQAAQCELELKVLVALSALPEPQLREQLQQPWQEPERPLPLPILALPAQLLEQRPDVYQAERDVAAAAAEIGSAQSQRYPRLTLNGSIAAGLVRIGGATQDAQTWSIGPLAVSLPLFDGGRRAANVEAAKARYQEAVALYTGRVRQAVREVEQALVNLESARRATQDARIASDNYRASFVATEARYRSGLGTLVELEDARRTLLAAQTTLVTLQHDRLAAWIALYRAVGGGWTRPDMPSA</sequence>
<reference evidence="4" key="1">
    <citation type="journal article" date="2019" name="Int. J. Syst. Evol. Microbiol.">
        <title>The Global Catalogue of Microorganisms (GCM) 10K type strain sequencing project: providing services to taxonomists for standard genome sequencing and annotation.</title>
        <authorList>
            <consortium name="The Broad Institute Genomics Platform"/>
            <consortium name="The Broad Institute Genome Sequencing Center for Infectious Disease"/>
            <person name="Wu L."/>
            <person name="Ma J."/>
        </authorList>
    </citation>
    <scope>NUCLEOTIDE SEQUENCE [LARGE SCALE GENOMIC DNA]</scope>
    <source>
        <strain evidence="4">CCUG 57401</strain>
    </source>
</reference>
<comment type="caution">
    <text evidence="3">The sequence shown here is derived from an EMBL/GenBank/DDBJ whole genome shotgun (WGS) entry which is preliminary data.</text>
</comment>
<gene>
    <name evidence="3" type="ORF">ACFPOE_04190</name>
</gene>
<evidence type="ECO:0000313" key="4">
    <source>
        <dbReference type="Proteomes" id="UP001596037"/>
    </source>
</evidence>
<dbReference type="InterPro" id="IPR003423">
    <property type="entry name" value="OMP_efflux"/>
</dbReference>
<name>A0ABW0N8B6_9BURK</name>
<accession>A0ABW0N8B6</accession>
<comment type="similarity">
    <text evidence="1 2">Belongs to the outer membrane factor (OMF) (TC 1.B.17) family.</text>
</comment>
<dbReference type="PROSITE" id="PS51257">
    <property type="entry name" value="PROKAR_LIPOPROTEIN"/>
    <property type="match status" value="1"/>
</dbReference>
<dbReference type="PANTHER" id="PTHR30203:SF29">
    <property type="entry name" value="PROTEIN CYAE"/>
    <property type="match status" value="1"/>
</dbReference>
<dbReference type="NCBIfam" id="TIGR01845">
    <property type="entry name" value="outer_NodT"/>
    <property type="match status" value="1"/>
</dbReference>
<evidence type="ECO:0000313" key="3">
    <source>
        <dbReference type="EMBL" id="MFC5496725.1"/>
    </source>
</evidence>
<dbReference type="PANTHER" id="PTHR30203">
    <property type="entry name" value="OUTER MEMBRANE CATION EFFLUX PROTEIN"/>
    <property type="match status" value="1"/>
</dbReference>
<dbReference type="Pfam" id="PF02321">
    <property type="entry name" value="OEP"/>
    <property type="match status" value="2"/>
</dbReference>
<comment type="subcellular location">
    <subcellularLocation>
        <location evidence="2">Cell membrane</location>
        <topology evidence="2">Lipid-anchor</topology>
    </subcellularLocation>
</comment>
<keyword evidence="2" id="KW-0449">Lipoprotein</keyword>
<dbReference type="RefSeq" id="WP_376848737.1">
    <property type="nucleotide sequence ID" value="NZ_JBHSMF010000002.1"/>
</dbReference>
<keyword evidence="2" id="KW-1134">Transmembrane beta strand</keyword>
<keyword evidence="2" id="KW-0732">Signal</keyword>
<feature type="signal peptide" evidence="2">
    <location>
        <begin position="1"/>
        <end position="29"/>
    </location>
</feature>
<keyword evidence="2" id="KW-0812">Transmembrane</keyword>